<dbReference type="Gene3D" id="3.30.1370.120">
    <property type="match status" value="3"/>
</dbReference>
<evidence type="ECO:0000256" key="1">
    <source>
        <dbReference type="ARBA" id="ARBA00004442"/>
    </source>
</evidence>
<evidence type="ECO:0000256" key="4">
    <source>
        <dbReference type="ARBA" id="ARBA00022452"/>
    </source>
</evidence>
<evidence type="ECO:0000256" key="7">
    <source>
        <dbReference type="ARBA" id="ARBA00022927"/>
    </source>
</evidence>
<evidence type="ECO:0000256" key="8">
    <source>
        <dbReference type="ARBA" id="ARBA00023136"/>
    </source>
</evidence>
<evidence type="ECO:0000259" key="12">
    <source>
        <dbReference type="Pfam" id="PF00263"/>
    </source>
</evidence>
<dbReference type="EMBL" id="AAOA02000002">
    <property type="protein sequence ID" value="EAQ98315.2"/>
    <property type="molecule type" value="Genomic_DNA"/>
</dbReference>
<comment type="caution">
    <text evidence="15">The sequence shown here is derived from an EMBL/GenBank/DDBJ whole genome shotgun (WGS) entry which is preliminary data.</text>
</comment>
<dbReference type="GO" id="GO:0015627">
    <property type="term" value="C:type II protein secretion system complex"/>
    <property type="evidence" value="ECO:0007669"/>
    <property type="project" value="InterPro"/>
</dbReference>
<feature type="compositionally biased region" description="Gly residues" evidence="11">
    <location>
        <begin position="440"/>
        <end position="449"/>
    </location>
</feature>
<evidence type="ECO:0000256" key="6">
    <source>
        <dbReference type="ARBA" id="ARBA00022729"/>
    </source>
</evidence>
<dbReference type="PRINTS" id="PR00811">
    <property type="entry name" value="BCTERIALGSPD"/>
</dbReference>
<keyword evidence="9" id="KW-0998">Cell outer membrane</keyword>
<dbReference type="GO" id="GO:0015628">
    <property type="term" value="P:protein secretion by the type II secretion system"/>
    <property type="evidence" value="ECO:0007669"/>
    <property type="project" value="InterPro"/>
</dbReference>
<evidence type="ECO:0000256" key="9">
    <source>
        <dbReference type="ARBA" id="ARBA00023237"/>
    </source>
</evidence>
<feature type="domain" description="NolW-like" evidence="13">
    <location>
        <begin position="356"/>
        <end position="512"/>
    </location>
</feature>
<dbReference type="InterPro" id="IPR004846">
    <property type="entry name" value="T2SS/T3SS_dom"/>
</dbReference>
<dbReference type="InterPro" id="IPR001775">
    <property type="entry name" value="GspD/PilQ"/>
</dbReference>
<dbReference type="eggNOG" id="COG1450">
    <property type="taxonomic scope" value="Bacteria"/>
</dbReference>
<dbReference type="Pfam" id="PF00263">
    <property type="entry name" value="Secretin"/>
    <property type="match status" value="1"/>
</dbReference>
<evidence type="ECO:0000256" key="2">
    <source>
        <dbReference type="ARBA" id="ARBA00006980"/>
    </source>
</evidence>
<keyword evidence="3 10" id="KW-0813">Transport</keyword>
<dbReference type="PANTHER" id="PTHR30332">
    <property type="entry name" value="PROBABLE GENERAL SECRETION PATHWAY PROTEIN D"/>
    <property type="match status" value="1"/>
</dbReference>
<dbReference type="GO" id="GO:0009279">
    <property type="term" value="C:cell outer membrane"/>
    <property type="evidence" value="ECO:0007669"/>
    <property type="project" value="UniProtKB-SubCell"/>
</dbReference>
<feature type="compositionally biased region" description="Basic and acidic residues" evidence="11">
    <location>
        <begin position="76"/>
        <end position="88"/>
    </location>
</feature>
<dbReference type="Proteomes" id="UP000019205">
    <property type="component" value="Chromosome"/>
</dbReference>
<proteinExistence type="inferred from homology"/>
<keyword evidence="6" id="KW-0732">Signal</keyword>
<evidence type="ECO:0000256" key="5">
    <source>
        <dbReference type="ARBA" id="ARBA00022692"/>
    </source>
</evidence>
<feature type="domain" description="Type II/III secretion system secretin-like" evidence="12">
    <location>
        <begin position="581"/>
        <end position="740"/>
    </location>
</feature>
<dbReference type="STRING" id="314285.KT71_00015"/>
<sequence>MTDSMKSSPPFARTRRAFLAALCVVLASCASQDMKQMARSETVLLGEPGKVEGRPEPVSAPKAAQGSSLSVSAQELADKQADERAKPVTYRGTDRQVRLPEPQDTIRFIGDDVSLNFEQAPLDEVVHAIVGDILQLDYIVDRPIQGKVTLRTRTPIPRNELLVVLESLLKAHDALMIRGDDGRYLITGSQQAMNLRPDVTSADDIAAGFSTMVIPLQYISAKAMASILEPLAEKDAFVRVDDTRALLMMAGTREQLSGWLEIVSTFDVDMLAGMSVGMFPLENSSVNETMEAIETLMDATGGEEGGISGIVRVLPMERLNSILVVTPRAHYLDRVGDWIQRFDVDPDARFEKRLYVYPVQNTTATRLAQLLNSIYAGGNAGAAGTRQSSGAIGDQAAVAPGLSPESISGGGSSVFGGASGDAGDGSTMGGSNSASNTGSFGSGGTGSGQGARAAATAMTSVNMGTTGAGQISPLADVRVVADEENNALMIYADGKQYGIVKDALKQLDVVATQVIIEASIMEVQLIDELRYGLEWTFKNGLGNNYDGLGTLAAGAAGPAAAAGFSYTVTNSLGDISAVLNALSEESLINVISSPSVMVLDNHTAFISVGDQVPVLQGQTITNGGNSVQNITYRDTGVQLSVRPSVNAGGLVTMDIEQSVIDVGSIDSATGQRAFLDRTINSRVAVRSSESVVLGGLIRENSSLGDSGVPILREIPLFGSLFGTTTTDSRRTELLVIITPRALYNEEELRAVSDEMREQVRFMKLVRDPPRSGEKTYEK</sequence>
<feature type="region of interest" description="Disordered" evidence="11">
    <location>
        <begin position="45"/>
        <end position="88"/>
    </location>
</feature>
<keyword evidence="5" id="KW-0812">Transmembrane</keyword>
<comment type="similarity">
    <text evidence="2">Belongs to the bacterial secretin family. GSP D subfamily.</text>
</comment>
<gene>
    <name evidence="15" type="ORF">KT71_00015</name>
</gene>
<organism evidence="15 16">
    <name type="scientific">Congregibacter litoralis KT71</name>
    <dbReference type="NCBI Taxonomy" id="314285"/>
    <lineage>
        <taxon>Bacteria</taxon>
        <taxon>Pseudomonadati</taxon>
        <taxon>Pseudomonadota</taxon>
        <taxon>Gammaproteobacteria</taxon>
        <taxon>Cellvibrionales</taxon>
        <taxon>Halieaceae</taxon>
        <taxon>Congregibacter</taxon>
    </lineage>
</organism>
<comment type="subcellular location">
    <subcellularLocation>
        <location evidence="1 10">Cell outer membrane</location>
    </subcellularLocation>
</comment>
<reference evidence="15 16" key="2">
    <citation type="journal article" date="2009" name="PLoS ONE">
        <title>The photosynthetic apparatus and its regulation in the aerobic gammaproteobacterium Congregibacter litoralis gen. nov., sp. nov.</title>
        <authorList>
            <person name="Spring S."/>
            <person name="Lunsdorf H."/>
            <person name="Fuchs B.M."/>
            <person name="Tindall B.J."/>
        </authorList>
    </citation>
    <scope>NUCLEOTIDE SEQUENCE [LARGE SCALE GENOMIC DNA]</scope>
    <source>
        <strain evidence="15">KT71</strain>
    </source>
</reference>
<evidence type="ECO:0000256" key="10">
    <source>
        <dbReference type="RuleBase" id="RU004004"/>
    </source>
</evidence>
<name>A4A5L7_9GAMM</name>
<keyword evidence="7" id="KW-0653">Protein transport</keyword>
<dbReference type="RefSeq" id="WP_023660021.1">
    <property type="nucleotide sequence ID" value="NZ_CM002299.1"/>
</dbReference>
<dbReference type="Gene3D" id="3.55.50.30">
    <property type="match status" value="1"/>
</dbReference>
<evidence type="ECO:0000256" key="3">
    <source>
        <dbReference type="ARBA" id="ARBA00022448"/>
    </source>
</evidence>
<dbReference type="Pfam" id="PF21305">
    <property type="entry name" value="type_II_gspD_N0"/>
    <property type="match status" value="1"/>
</dbReference>
<dbReference type="InterPro" id="IPR013356">
    <property type="entry name" value="T2SS_GspD"/>
</dbReference>
<feature type="region of interest" description="Disordered" evidence="11">
    <location>
        <begin position="409"/>
        <end position="449"/>
    </location>
</feature>
<evidence type="ECO:0000313" key="15">
    <source>
        <dbReference type="EMBL" id="EAQ98315.2"/>
    </source>
</evidence>
<dbReference type="NCBIfam" id="TIGR02517">
    <property type="entry name" value="type_II_gspD"/>
    <property type="match status" value="1"/>
</dbReference>
<dbReference type="InterPro" id="IPR050810">
    <property type="entry name" value="Bact_Secretion_Sys_Channel"/>
</dbReference>
<dbReference type="Pfam" id="PF03958">
    <property type="entry name" value="Secretin_N"/>
    <property type="match status" value="1"/>
</dbReference>
<dbReference type="PROSITE" id="PS51257">
    <property type="entry name" value="PROKAR_LIPOPROTEIN"/>
    <property type="match status" value="1"/>
</dbReference>
<evidence type="ECO:0000259" key="14">
    <source>
        <dbReference type="Pfam" id="PF21305"/>
    </source>
</evidence>
<dbReference type="InterPro" id="IPR005644">
    <property type="entry name" value="NolW-like"/>
</dbReference>
<dbReference type="PANTHER" id="PTHR30332:SF25">
    <property type="entry name" value="SECRETIN XPSD"/>
    <property type="match status" value="1"/>
</dbReference>
<protein>
    <submittedName>
        <fullName evidence="15">General secretion pathway protein D</fullName>
    </submittedName>
</protein>
<feature type="domain" description="GspD-like N0" evidence="14">
    <location>
        <begin position="115"/>
        <end position="182"/>
    </location>
</feature>
<dbReference type="HOGENOM" id="CLU_006756_1_2_6"/>
<keyword evidence="4" id="KW-1134">Transmembrane beta strand</keyword>
<accession>A4A5L7</accession>
<evidence type="ECO:0000259" key="13">
    <source>
        <dbReference type="Pfam" id="PF03958"/>
    </source>
</evidence>
<evidence type="ECO:0000256" key="11">
    <source>
        <dbReference type="SAM" id="MobiDB-lite"/>
    </source>
</evidence>
<keyword evidence="16" id="KW-1185">Reference proteome</keyword>
<feature type="compositionally biased region" description="Low complexity" evidence="11">
    <location>
        <begin position="429"/>
        <end position="439"/>
    </location>
</feature>
<keyword evidence="8" id="KW-0472">Membrane</keyword>
<feature type="compositionally biased region" description="Gly residues" evidence="11">
    <location>
        <begin position="409"/>
        <end position="428"/>
    </location>
</feature>
<evidence type="ECO:0000313" key="16">
    <source>
        <dbReference type="Proteomes" id="UP000019205"/>
    </source>
</evidence>
<dbReference type="InterPro" id="IPR049371">
    <property type="entry name" value="GspD-like_N0"/>
</dbReference>
<reference evidence="15 16" key="1">
    <citation type="journal article" date="2007" name="Proc. Natl. Acad. Sci. U.S.A.">
        <title>Characterization of a marine gammaproteobacterium capable of aerobic anoxygenic photosynthesis.</title>
        <authorList>
            <person name="Fuchs B.M."/>
            <person name="Spring S."/>
            <person name="Teeling H."/>
            <person name="Quast C."/>
            <person name="Wulf J."/>
            <person name="Schattenhofer M."/>
            <person name="Yan S."/>
            <person name="Ferriera S."/>
            <person name="Johnson J."/>
            <person name="Glockner F.O."/>
            <person name="Amann R."/>
        </authorList>
    </citation>
    <scope>NUCLEOTIDE SEQUENCE [LARGE SCALE GENOMIC DNA]</scope>
    <source>
        <strain evidence="15">KT71</strain>
    </source>
</reference>
<dbReference type="InterPro" id="IPR038591">
    <property type="entry name" value="NolW-like_sf"/>
</dbReference>
<dbReference type="AlphaFoldDB" id="A4A5L7"/>